<dbReference type="eggNOG" id="COG0703">
    <property type="taxonomic scope" value="Bacteria"/>
</dbReference>
<gene>
    <name evidence="7" type="ordered locus">Snas_2995</name>
</gene>
<dbReference type="SUPFAM" id="SSF52540">
    <property type="entry name" value="P-loop containing nucleoside triphosphate hydrolases"/>
    <property type="match status" value="1"/>
</dbReference>
<dbReference type="PANTHER" id="PTHR21087:SF16">
    <property type="entry name" value="SHIKIMATE KINASE 1, CHLOROPLASTIC"/>
    <property type="match status" value="1"/>
</dbReference>
<dbReference type="InterPro" id="IPR031322">
    <property type="entry name" value="Shikimate/glucono_kinase"/>
</dbReference>
<proteinExistence type="predicted"/>
<dbReference type="GO" id="GO:0004765">
    <property type="term" value="F:shikimate kinase activity"/>
    <property type="evidence" value="ECO:0007669"/>
    <property type="project" value="TreeGrafter"/>
</dbReference>
<evidence type="ECO:0000256" key="1">
    <source>
        <dbReference type="ARBA" id="ARBA00022605"/>
    </source>
</evidence>
<dbReference type="GO" id="GO:0008652">
    <property type="term" value="P:amino acid biosynthetic process"/>
    <property type="evidence" value="ECO:0007669"/>
    <property type="project" value="UniProtKB-KW"/>
</dbReference>
<keyword evidence="4 7" id="KW-0418">Kinase</keyword>
<evidence type="ECO:0000256" key="2">
    <source>
        <dbReference type="ARBA" id="ARBA00022679"/>
    </source>
</evidence>
<dbReference type="Proteomes" id="UP000000844">
    <property type="component" value="Chromosome"/>
</dbReference>
<dbReference type="KEGG" id="sna:Snas_2995"/>
<evidence type="ECO:0000313" key="7">
    <source>
        <dbReference type="EMBL" id="ADD42669.1"/>
    </source>
</evidence>
<evidence type="ECO:0000256" key="5">
    <source>
        <dbReference type="ARBA" id="ARBA00022840"/>
    </source>
</evidence>
<dbReference type="Gene3D" id="3.40.50.300">
    <property type="entry name" value="P-loop containing nucleotide triphosphate hydrolases"/>
    <property type="match status" value="1"/>
</dbReference>
<keyword evidence="5" id="KW-0067">ATP-binding</keyword>
<dbReference type="HOGENOM" id="CLU_057607_4_3_11"/>
<dbReference type="Pfam" id="PF01202">
    <property type="entry name" value="SKI"/>
    <property type="match status" value="1"/>
</dbReference>
<dbReference type="GO" id="GO:0005829">
    <property type="term" value="C:cytosol"/>
    <property type="evidence" value="ECO:0007669"/>
    <property type="project" value="TreeGrafter"/>
</dbReference>
<keyword evidence="1" id="KW-0028">Amino-acid biosynthesis</keyword>
<keyword evidence="3" id="KW-0547">Nucleotide-binding</keyword>
<name>D3Q9I7_STANL</name>
<evidence type="ECO:0000256" key="3">
    <source>
        <dbReference type="ARBA" id="ARBA00022741"/>
    </source>
</evidence>
<dbReference type="EMBL" id="CP001778">
    <property type="protein sequence ID" value="ADD42669.1"/>
    <property type="molecule type" value="Genomic_DNA"/>
</dbReference>
<dbReference type="STRING" id="446470.Snas_2995"/>
<accession>D3Q9I7</accession>
<protein>
    <submittedName>
        <fullName evidence="7">Shikimate kinase</fullName>
    </submittedName>
</protein>
<keyword evidence="8" id="KW-1185">Reference proteome</keyword>
<evidence type="ECO:0000313" key="8">
    <source>
        <dbReference type="Proteomes" id="UP000000844"/>
    </source>
</evidence>
<sequence length="153" mass="16771">MGTGKTTTGRLVAEALGLPMTDSDAYLNERYGHSANQIAETLGPDVLHAREAEHVLDALERTPRVIAAAASVVEDPRVREALRTPFVVWLDAPDAVLEQRMQSSSHRPDFDPETLRARREPHYRELADLTVDVAANRPEPAARLILDAVGASK</sequence>
<evidence type="ECO:0000256" key="6">
    <source>
        <dbReference type="ARBA" id="ARBA00023141"/>
    </source>
</evidence>
<keyword evidence="6" id="KW-0057">Aromatic amino acid biosynthesis</keyword>
<dbReference type="AlphaFoldDB" id="D3Q9I7"/>
<dbReference type="CDD" id="cd00464">
    <property type="entry name" value="SK"/>
    <property type="match status" value="1"/>
</dbReference>
<keyword evidence="2" id="KW-0808">Transferase</keyword>
<reference evidence="7 8" key="1">
    <citation type="journal article" date="2009" name="Stand. Genomic Sci.">
        <title>Complete genome sequence of Stackebrandtia nassauensis type strain (LLR-40K-21).</title>
        <authorList>
            <person name="Munk C."/>
            <person name="Lapidus A."/>
            <person name="Copeland A."/>
            <person name="Jando M."/>
            <person name="Mayilraj S."/>
            <person name="Glavina Del Rio T."/>
            <person name="Nolan M."/>
            <person name="Chen F."/>
            <person name="Lucas S."/>
            <person name="Tice H."/>
            <person name="Cheng J.F."/>
            <person name="Han C."/>
            <person name="Detter J.C."/>
            <person name="Bruce D."/>
            <person name="Goodwin L."/>
            <person name="Chain P."/>
            <person name="Pitluck S."/>
            <person name="Goker M."/>
            <person name="Ovchinikova G."/>
            <person name="Pati A."/>
            <person name="Ivanova N."/>
            <person name="Mavromatis K."/>
            <person name="Chen A."/>
            <person name="Palaniappan K."/>
            <person name="Land M."/>
            <person name="Hauser L."/>
            <person name="Chang Y.J."/>
            <person name="Jeffries C.D."/>
            <person name="Bristow J."/>
            <person name="Eisen J.A."/>
            <person name="Markowitz V."/>
            <person name="Hugenholtz P."/>
            <person name="Kyrpides N.C."/>
            <person name="Klenk H.P."/>
        </authorList>
    </citation>
    <scope>NUCLEOTIDE SEQUENCE [LARGE SCALE GENOMIC DNA]</scope>
    <source>
        <strain evidence="8">DSM 44728 / CIP 108903 / NRRL B-16338 / NBRC 102104 / LLR-40K-21</strain>
    </source>
</reference>
<dbReference type="GO" id="GO:0009073">
    <property type="term" value="P:aromatic amino acid family biosynthetic process"/>
    <property type="evidence" value="ECO:0007669"/>
    <property type="project" value="UniProtKB-KW"/>
</dbReference>
<dbReference type="GO" id="GO:0005524">
    <property type="term" value="F:ATP binding"/>
    <property type="evidence" value="ECO:0007669"/>
    <property type="project" value="UniProtKB-KW"/>
</dbReference>
<evidence type="ECO:0000256" key="4">
    <source>
        <dbReference type="ARBA" id="ARBA00022777"/>
    </source>
</evidence>
<dbReference type="PANTHER" id="PTHR21087">
    <property type="entry name" value="SHIKIMATE KINASE"/>
    <property type="match status" value="1"/>
</dbReference>
<dbReference type="InterPro" id="IPR027417">
    <property type="entry name" value="P-loop_NTPase"/>
</dbReference>
<dbReference type="InterPro" id="IPR000623">
    <property type="entry name" value="Shikimate_kinase/TSH1"/>
</dbReference>
<organism evidence="7 8">
    <name type="scientific">Stackebrandtia nassauensis (strain DSM 44728 / CIP 108903 / NRRL B-16338 / NBRC 102104 / LLR-40K-21)</name>
    <dbReference type="NCBI Taxonomy" id="446470"/>
    <lineage>
        <taxon>Bacteria</taxon>
        <taxon>Bacillati</taxon>
        <taxon>Actinomycetota</taxon>
        <taxon>Actinomycetes</taxon>
        <taxon>Glycomycetales</taxon>
        <taxon>Glycomycetaceae</taxon>
        <taxon>Stackebrandtia</taxon>
    </lineage>
</organism>